<dbReference type="EMBL" id="LDOU01000015">
    <property type="protein sequence ID" value="KLV08213.1"/>
    <property type="molecule type" value="Genomic_DNA"/>
</dbReference>
<keyword evidence="2" id="KW-1185">Reference proteome</keyword>
<dbReference type="Proteomes" id="UP000035909">
    <property type="component" value="Unassembled WGS sequence"/>
</dbReference>
<protein>
    <submittedName>
        <fullName evidence="1">Uncharacterized protein</fullName>
    </submittedName>
</protein>
<dbReference type="AlphaFoldDB" id="A0A0J1H940"/>
<comment type="caution">
    <text evidence="1">The sequence shown here is derived from an EMBL/GenBank/DDBJ whole genome shotgun (WGS) entry which is preliminary data.</text>
</comment>
<gene>
    <name evidence="1" type="ORF">ABT57_15555</name>
</gene>
<dbReference type="PATRIC" id="fig|320778.3.peg.3383"/>
<evidence type="ECO:0000313" key="1">
    <source>
        <dbReference type="EMBL" id="KLV08213.1"/>
    </source>
</evidence>
<dbReference type="RefSeq" id="WP_047886101.1">
    <property type="nucleotide sequence ID" value="NZ_CP071326.1"/>
</dbReference>
<organism evidence="1 2">
    <name type="scientific">Photobacterium ganghwense</name>
    <dbReference type="NCBI Taxonomy" id="320778"/>
    <lineage>
        <taxon>Bacteria</taxon>
        <taxon>Pseudomonadati</taxon>
        <taxon>Pseudomonadota</taxon>
        <taxon>Gammaproteobacteria</taxon>
        <taxon>Vibrionales</taxon>
        <taxon>Vibrionaceae</taxon>
        <taxon>Photobacterium</taxon>
    </lineage>
</organism>
<proteinExistence type="predicted"/>
<reference evidence="1 2" key="1">
    <citation type="submission" date="2015-05" db="EMBL/GenBank/DDBJ databases">
        <title>Photobacterium galathea sp. nov.</title>
        <authorList>
            <person name="Machado H."/>
            <person name="Gram L."/>
        </authorList>
    </citation>
    <scope>NUCLEOTIDE SEQUENCE [LARGE SCALE GENOMIC DNA]</scope>
    <source>
        <strain evidence="1 2">DSM 22954</strain>
    </source>
</reference>
<name>A0A0J1H940_9GAMM</name>
<sequence length="183" mass="20754">MKKTFVIIAISFSVIAVSLYFTFRPNVMTLTNTLLPAQIELISPLTSSPSASNSSASNTSASSRVIDTELRSYQINHHYYALSQQQVNMVNQALEAFDHFLATCKSVTRLPSERHNQLRLNIENNERIVTYQFSLSDDQHHWLETTNMVKETVMSSPRARHYRCPDNPAIFQILHALPGANIE</sequence>
<evidence type="ECO:0000313" key="2">
    <source>
        <dbReference type="Proteomes" id="UP000035909"/>
    </source>
</evidence>
<dbReference type="STRING" id="320778.ABT57_15555"/>
<accession>A0A0J1H940</accession>